<dbReference type="RefSeq" id="WP_311641026.1">
    <property type="nucleotide sequence ID" value="NZ_JAVRFA010000002.1"/>
</dbReference>
<dbReference type="PANTHER" id="PTHR11487">
    <property type="entry name" value="THIOESTERASE"/>
    <property type="match status" value="1"/>
</dbReference>
<dbReference type="EMBL" id="JAVRFA010000002">
    <property type="protein sequence ID" value="MDT0393583.1"/>
    <property type="molecule type" value="Genomic_DNA"/>
</dbReference>
<dbReference type="InterPro" id="IPR029058">
    <property type="entry name" value="AB_hydrolase_fold"/>
</dbReference>
<comment type="similarity">
    <text evidence="1">Belongs to the thioesterase family.</text>
</comment>
<evidence type="ECO:0000313" key="4">
    <source>
        <dbReference type="Proteomes" id="UP001183881"/>
    </source>
</evidence>
<feature type="domain" description="Thioesterase" evidence="2">
    <location>
        <begin position="26"/>
        <end position="249"/>
    </location>
</feature>
<dbReference type="InterPro" id="IPR001031">
    <property type="entry name" value="Thioesterase"/>
</dbReference>
<organism evidence="3 4">
    <name type="scientific">Streptomyces edwardsiae</name>
    <dbReference type="NCBI Taxonomy" id="3075527"/>
    <lineage>
        <taxon>Bacteria</taxon>
        <taxon>Bacillati</taxon>
        <taxon>Actinomycetota</taxon>
        <taxon>Actinomycetes</taxon>
        <taxon>Kitasatosporales</taxon>
        <taxon>Streptomycetaceae</taxon>
        <taxon>Streptomyces</taxon>
    </lineage>
</organism>
<dbReference type="PANTHER" id="PTHR11487:SF0">
    <property type="entry name" value="S-ACYL FATTY ACID SYNTHASE THIOESTERASE, MEDIUM CHAIN"/>
    <property type="match status" value="1"/>
</dbReference>
<dbReference type="GO" id="GO:0016787">
    <property type="term" value="F:hydrolase activity"/>
    <property type="evidence" value="ECO:0007669"/>
    <property type="project" value="UniProtKB-KW"/>
</dbReference>
<dbReference type="Pfam" id="PF00975">
    <property type="entry name" value="Thioesterase"/>
    <property type="match status" value="1"/>
</dbReference>
<proteinExistence type="inferred from homology"/>
<dbReference type="Gene3D" id="3.40.50.1820">
    <property type="entry name" value="alpha/beta hydrolase"/>
    <property type="match status" value="1"/>
</dbReference>
<gene>
    <name evidence="3" type="ORF">RM705_02500</name>
</gene>
<evidence type="ECO:0000259" key="2">
    <source>
        <dbReference type="Pfam" id="PF00975"/>
    </source>
</evidence>
<dbReference type="SUPFAM" id="SSF53474">
    <property type="entry name" value="alpha/beta-Hydrolases"/>
    <property type="match status" value="1"/>
</dbReference>
<keyword evidence="3" id="KW-0378">Hydrolase</keyword>
<comment type="caution">
    <text evidence="3">The sequence shown here is derived from an EMBL/GenBank/DDBJ whole genome shotgun (WGS) entry which is preliminary data.</text>
</comment>
<sequence>MNVAVRRQDRSGWIRQYHEPAAGGPTLVCFPHAGGSAASYFRLSAELSQAAEVLIVQYPGRQDRMGEAAVEDVRELADRVCEALMPWREGALALFGHSMGSVVAYETGLRLQHGPVGRSPVGLIASGRTAPSVRRDRGLHRRDDAGIIAEMAELSGTDPALLNDAEMLAVVIPPMRSDFRAVETYQSDPGTRLRCPITAYGGDADPHVSHDDLVRWGEHTASAFATRLFSGGHFYLQQGLSEVVAAVRKDLDGFRAGHLE</sequence>
<evidence type="ECO:0000256" key="1">
    <source>
        <dbReference type="ARBA" id="ARBA00007169"/>
    </source>
</evidence>
<accession>A0ABU2PN43</accession>
<protein>
    <submittedName>
        <fullName evidence="3">Alpha/beta fold hydrolase</fullName>
    </submittedName>
</protein>
<keyword evidence="4" id="KW-1185">Reference proteome</keyword>
<dbReference type="Proteomes" id="UP001183881">
    <property type="component" value="Unassembled WGS sequence"/>
</dbReference>
<dbReference type="InterPro" id="IPR012223">
    <property type="entry name" value="TEII"/>
</dbReference>
<evidence type="ECO:0000313" key="3">
    <source>
        <dbReference type="EMBL" id="MDT0393583.1"/>
    </source>
</evidence>
<reference evidence="4" key="1">
    <citation type="submission" date="2023-07" db="EMBL/GenBank/DDBJ databases">
        <title>30 novel species of actinomycetes from the DSMZ collection.</title>
        <authorList>
            <person name="Nouioui I."/>
        </authorList>
    </citation>
    <scope>NUCLEOTIDE SEQUENCE [LARGE SCALE GENOMIC DNA]</scope>
    <source>
        <strain evidence="4">DSM 41636</strain>
    </source>
</reference>
<name>A0ABU2PN43_9ACTN</name>